<accession>K0S2Z0</accession>
<feature type="region of interest" description="Disordered" evidence="1">
    <location>
        <begin position="1"/>
        <end position="67"/>
    </location>
</feature>
<reference evidence="2 3" key="1">
    <citation type="journal article" date="2012" name="Genome Biol.">
        <title>Genome and low-iron response of an oceanic diatom adapted to chronic iron limitation.</title>
        <authorList>
            <person name="Lommer M."/>
            <person name="Specht M."/>
            <person name="Roy A.S."/>
            <person name="Kraemer L."/>
            <person name="Andreson R."/>
            <person name="Gutowska M.A."/>
            <person name="Wolf J."/>
            <person name="Bergner S.V."/>
            <person name="Schilhabel M.B."/>
            <person name="Klostermeier U.C."/>
            <person name="Beiko R.G."/>
            <person name="Rosenstiel P."/>
            <person name="Hippler M."/>
            <person name="Laroche J."/>
        </authorList>
    </citation>
    <scope>NUCLEOTIDE SEQUENCE [LARGE SCALE GENOMIC DNA]</scope>
    <source>
        <strain evidence="2 3">CCMP1005</strain>
    </source>
</reference>
<feature type="non-terminal residue" evidence="2">
    <location>
        <position position="1"/>
    </location>
</feature>
<dbReference type="AlphaFoldDB" id="K0S2Z0"/>
<sequence>MLARVRRCPARGGVLRDGDVPSPRDNRDDRASVRITDRPMQTLTESSHMCLPPRGAGPGGAESGGVMSRANRDAMVTTAMRCAAPPVAPRPEADDGPPRMDK</sequence>
<organism evidence="2 3">
    <name type="scientific">Thalassiosira oceanica</name>
    <name type="common">Marine diatom</name>
    <dbReference type="NCBI Taxonomy" id="159749"/>
    <lineage>
        <taxon>Eukaryota</taxon>
        <taxon>Sar</taxon>
        <taxon>Stramenopiles</taxon>
        <taxon>Ochrophyta</taxon>
        <taxon>Bacillariophyta</taxon>
        <taxon>Coscinodiscophyceae</taxon>
        <taxon>Thalassiosirophycidae</taxon>
        <taxon>Thalassiosirales</taxon>
        <taxon>Thalassiosiraceae</taxon>
        <taxon>Thalassiosira</taxon>
    </lineage>
</organism>
<evidence type="ECO:0000313" key="2">
    <source>
        <dbReference type="EMBL" id="EJK53227.1"/>
    </source>
</evidence>
<evidence type="ECO:0000256" key="1">
    <source>
        <dbReference type="SAM" id="MobiDB-lite"/>
    </source>
</evidence>
<dbReference type="Proteomes" id="UP000266841">
    <property type="component" value="Unassembled WGS sequence"/>
</dbReference>
<keyword evidence="3" id="KW-1185">Reference proteome</keyword>
<feature type="compositionally biased region" description="Basic and acidic residues" evidence="1">
    <location>
        <begin position="91"/>
        <end position="102"/>
    </location>
</feature>
<evidence type="ECO:0000313" key="3">
    <source>
        <dbReference type="Proteomes" id="UP000266841"/>
    </source>
</evidence>
<feature type="compositionally biased region" description="Basic and acidic residues" evidence="1">
    <location>
        <begin position="14"/>
        <end position="37"/>
    </location>
</feature>
<feature type="region of interest" description="Disordered" evidence="1">
    <location>
        <begin position="82"/>
        <end position="102"/>
    </location>
</feature>
<proteinExistence type="predicted"/>
<name>K0S2Z0_THAOC</name>
<protein>
    <submittedName>
        <fullName evidence="2">Uncharacterized protein</fullName>
    </submittedName>
</protein>
<dbReference type="EMBL" id="AGNL01038209">
    <property type="protein sequence ID" value="EJK53227.1"/>
    <property type="molecule type" value="Genomic_DNA"/>
</dbReference>
<gene>
    <name evidence="2" type="ORF">THAOC_27387</name>
</gene>
<comment type="caution">
    <text evidence="2">The sequence shown here is derived from an EMBL/GenBank/DDBJ whole genome shotgun (WGS) entry which is preliminary data.</text>
</comment>